<feature type="region of interest" description="Disordered" evidence="1">
    <location>
        <begin position="128"/>
        <end position="151"/>
    </location>
</feature>
<evidence type="ECO:0000256" key="1">
    <source>
        <dbReference type="SAM" id="MobiDB-lite"/>
    </source>
</evidence>
<name>V8PCT2_OPHHA</name>
<evidence type="ECO:0000313" key="3">
    <source>
        <dbReference type="Proteomes" id="UP000018936"/>
    </source>
</evidence>
<gene>
    <name evidence="2" type="ORF">L345_02474</name>
</gene>
<reference evidence="2 3" key="1">
    <citation type="journal article" date="2013" name="Proc. Natl. Acad. Sci. U.S.A.">
        <title>The king cobra genome reveals dynamic gene evolution and adaptation in the snake venom system.</title>
        <authorList>
            <person name="Vonk F.J."/>
            <person name="Casewell N.R."/>
            <person name="Henkel C.V."/>
            <person name="Heimberg A.M."/>
            <person name="Jansen H.J."/>
            <person name="McCleary R.J."/>
            <person name="Kerkkamp H.M."/>
            <person name="Vos R.A."/>
            <person name="Guerreiro I."/>
            <person name="Calvete J.J."/>
            <person name="Wuster W."/>
            <person name="Woods A.E."/>
            <person name="Logan J.M."/>
            <person name="Harrison R.A."/>
            <person name="Castoe T.A."/>
            <person name="de Koning A.P."/>
            <person name="Pollock D.D."/>
            <person name="Yandell M."/>
            <person name="Calderon D."/>
            <person name="Renjifo C."/>
            <person name="Currier R.B."/>
            <person name="Salgado D."/>
            <person name="Pla D."/>
            <person name="Sanz L."/>
            <person name="Hyder A.S."/>
            <person name="Ribeiro J.M."/>
            <person name="Arntzen J.W."/>
            <person name="van den Thillart G.E."/>
            <person name="Boetzer M."/>
            <person name="Pirovano W."/>
            <person name="Dirks R.P."/>
            <person name="Spaink H.P."/>
            <person name="Duboule D."/>
            <person name="McGlinn E."/>
            <person name="Kini R.M."/>
            <person name="Richardson M.K."/>
        </authorList>
    </citation>
    <scope>NUCLEOTIDE SEQUENCE</scope>
    <source>
        <tissue evidence="2">Blood</tissue>
    </source>
</reference>
<dbReference type="EMBL" id="AZIM01000325">
    <property type="protein sequence ID" value="ETE71702.1"/>
    <property type="molecule type" value="Genomic_DNA"/>
</dbReference>
<feature type="region of interest" description="Disordered" evidence="1">
    <location>
        <begin position="80"/>
        <end position="99"/>
    </location>
</feature>
<feature type="region of interest" description="Disordered" evidence="1">
    <location>
        <begin position="394"/>
        <end position="421"/>
    </location>
</feature>
<dbReference type="AlphaFoldDB" id="V8PCT2"/>
<organism evidence="2 3">
    <name type="scientific">Ophiophagus hannah</name>
    <name type="common">King cobra</name>
    <name type="synonym">Naja hannah</name>
    <dbReference type="NCBI Taxonomy" id="8665"/>
    <lineage>
        <taxon>Eukaryota</taxon>
        <taxon>Metazoa</taxon>
        <taxon>Chordata</taxon>
        <taxon>Craniata</taxon>
        <taxon>Vertebrata</taxon>
        <taxon>Euteleostomi</taxon>
        <taxon>Lepidosauria</taxon>
        <taxon>Squamata</taxon>
        <taxon>Bifurcata</taxon>
        <taxon>Unidentata</taxon>
        <taxon>Episquamata</taxon>
        <taxon>Toxicofera</taxon>
        <taxon>Serpentes</taxon>
        <taxon>Colubroidea</taxon>
        <taxon>Elapidae</taxon>
        <taxon>Elapinae</taxon>
        <taxon>Ophiophagus</taxon>
    </lineage>
</organism>
<comment type="caution">
    <text evidence="2">The sequence shown here is derived from an EMBL/GenBank/DDBJ whole genome shotgun (WGS) entry which is preliminary data.</text>
</comment>
<sequence>MLSIQEVVSLTCGPGAPDGPCGPGDPASPFWPDSPCSPLAPGWPSAPCIGEKREIHNDETSGEIGVWARRPGFSTLTLKQKEQSEMEKSQGHTPQTGHSWPISVAAGAVLFSRGKSRDRISPAVPQTIGKLTGAPRVPAAPLGPAGPDSPCMDRKEIKVKTMECLLLKENLFRHWQRRIPQPAKLDSDRLKVDSAFHRSKVTVYLPHDLTRDKISYLLSTRASRTGRTNGTTQALTMEKIKIQHVGKHENKRLRLGGQDVIHKSSHLLMPFLHKGEDEMLPSQPEYLQLLSHQAFPADLGGLGLQEAQQDRLHPRQEKQYSSRREATANLPKKLQGTEVVFSNLVLSRCAGFQHPILTDQRILGKALLEESNTTFLGGLAATRWQNVLASLQIPGVPGSPRAPPKPWAPTGPRSPGKPRSP</sequence>
<feature type="compositionally biased region" description="Basic and acidic residues" evidence="1">
    <location>
        <begin position="80"/>
        <end position="90"/>
    </location>
</feature>
<feature type="non-terminal residue" evidence="2">
    <location>
        <position position="1"/>
    </location>
</feature>
<accession>V8PCT2</accession>
<protein>
    <submittedName>
        <fullName evidence="2">Uncharacterized protein</fullName>
    </submittedName>
</protein>
<keyword evidence="3" id="KW-1185">Reference proteome</keyword>
<evidence type="ECO:0000313" key="2">
    <source>
        <dbReference type="EMBL" id="ETE71702.1"/>
    </source>
</evidence>
<proteinExistence type="predicted"/>
<feature type="compositionally biased region" description="Pro residues" evidence="1">
    <location>
        <begin position="400"/>
        <end position="409"/>
    </location>
</feature>
<dbReference type="Proteomes" id="UP000018936">
    <property type="component" value="Unassembled WGS sequence"/>
</dbReference>